<dbReference type="Proteomes" id="UP000632222">
    <property type="component" value="Unassembled WGS sequence"/>
</dbReference>
<organism evidence="3 4">
    <name type="scientific">Deinococcus roseus</name>
    <dbReference type="NCBI Taxonomy" id="392414"/>
    <lineage>
        <taxon>Bacteria</taxon>
        <taxon>Thermotogati</taxon>
        <taxon>Deinococcota</taxon>
        <taxon>Deinococci</taxon>
        <taxon>Deinococcales</taxon>
        <taxon>Deinococcaceae</taxon>
        <taxon>Deinococcus</taxon>
    </lineage>
</organism>
<dbReference type="InterPro" id="IPR036873">
    <property type="entry name" value="Rhodanese-like_dom_sf"/>
</dbReference>
<name>A0ABQ2CVY8_9DEIO</name>
<dbReference type="Pfam" id="PF00581">
    <property type="entry name" value="Rhodanese"/>
    <property type="match status" value="1"/>
</dbReference>
<comment type="similarity">
    <text evidence="1">Belongs to the TrhO family.</text>
</comment>
<evidence type="ECO:0000313" key="3">
    <source>
        <dbReference type="EMBL" id="GGJ26174.1"/>
    </source>
</evidence>
<accession>A0ABQ2CVY8</accession>
<dbReference type="InterPro" id="IPR020936">
    <property type="entry name" value="TrhO"/>
</dbReference>
<comment type="catalytic activity">
    <reaction evidence="1">
        <text>uridine(34) in tRNA + AH2 + O2 = 5-hydroxyuridine(34) in tRNA + A + H2O</text>
        <dbReference type="Rhea" id="RHEA:64224"/>
        <dbReference type="Rhea" id="RHEA-COMP:11727"/>
        <dbReference type="Rhea" id="RHEA-COMP:13381"/>
        <dbReference type="ChEBI" id="CHEBI:13193"/>
        <dbReference type="ChEBI" id="CHEBI:15377"/>
        <dbReference type="ChEBI" id="CHEBI:15379"/>
        <dbReference type="ChEBI" id="CHEBI:17499"/>
        <dbReference type="ChEBI" id="CHEBI:65315"/>
        <dbReference type="ChEBI" id="CHEBI:136877"/>
    </reaction>
</comment>
<keyword evidence="4" id="KW-1185">Reference proteome</keyword>
<comment type="function">
    <text evidence="1">Catalyzes oxygen-dependent 5-hydroxyuridine (ho5U) modification at position 34 in tRNAs.</text>
</comment>
<dbReference type="Gene3D" id="3.40.250.10">
    <property type="entry name" value="Rhodanese-like domain"/>
    <property type="match status" value="1"/>
</dbReference>
<dbReference type="PANTHER" id="PTHR43268:SF3">
    <property type="entry name" value="RHODANESE-LIKE DOMAIN-CONTAINING PROTEIN 7-RELATED"/>
    <property type="match status" value="1"/>
</dbReference>
<dbReference type="PANTHER" id="PTHR43268">
    <property type="entry name" value="THIOSULFATE SULFURTRANSFERASE/RHODANESE-LIKE DOMAIN-CONTAINING PROTEIN 2"/>
    <property type="match status" value="1"/>
</dbReference>
<dbReference type="HAMAP" id="MF_00469">
    <property type="entry name" value="TrhO"/>
    <property type="match status" value="1"/>
</dbReference>
<dbReference type="CDD" id="cd01518">
    <property type="entry name" value="RHOD_YceA"/>
    <property type="match status" value="1"/>
</dbReference>
<evidence type="ECO:0000313" key="4">
    <source>
        <dbReference type="Proteomes" id="UP000632222"/>
    </source>
</evidence>
<protein>
    <recommendedName>
        <fullName evidence="1">tRNA uridine(34) hydroxylase</fullName>
        <ecNumber evidence="1">1.14.-.-</ecNumber>
    </recommendedName>
    <alternativeName>
        <fullName evidence="1">tRNA hydroxylation protein O</fullName>
    </alternativeName>
</protein>
<dbReference type="InterPro" id="IPR001763">
    <property type="entry name" value="Rhodanese-like_dom"/>
</dbReference>
<dbReference type="EMBL" id="BMOD01000002">
    <property type="protein sequence ID" value="GGJ26174.1"/>
    <property type="molecule type" value="Genomic_DNA"/>
</dbReference>
<dbReference type="Gene3D" id="3.30.70.100">
    <property type="match status" value="1"/>
</dbReference>
<dbReference type="EC" id="1.14.-.-" evidence="1"/>
<evidence type="ECO:0000259" key="2">
    <source>
        <dbReference type="PROSITE" id="PS50206"/>
    </source>
</evidence>
<evidence type="ECO:0000256" key="1">
    <source>
        <dbReference type="HAMAP-Rule" id="MF_00469"/>
    </source>
</evidence>
<dbReference type="SUPFAM" id="SSF52821">
    <property type="entry name" value="Rhodanese/Cell cycle control phosphatase"/>
    <property type="match status" value="1"/>
</dbReference>
<proteinExistence type="inferred from homology"/>
<keyword evidence="1" id="KW-0819">tRNA processing</keyword>
<dbReference type="InterPro" id="IPR040503">
    <property type="entry name" value="TRHO_N"/>
</dbReference>
<dbReference type="PROSITE" id="PS50206">
    <property type="entry name" value="RHODANESE_3"/>
    <property type="match status" value="1"/>
</dbReference>
<dbReference type="Pfam" id="PF17773">
    <property type="entry name" value="UPF0176_N"/>
    <property type="match status" value="1"/>
</dbReference>
<feature type="domain" description="Rhodanese" evidence="2">
    <location>
        <begin position="141"/>
        <end position="234"/>
    </location>
</feature>
<reference evidence="4" key="1">
    <citation type="journal article" date="2019" name="Int. J. Syst. Evol. Microbiol.">
        <title>The Global Catalogue of Microorganisms (GCM) 10K type strain sequencing project: providing services to taxonomists for standard genome sequencing and annotation.</title>
        <authorList>
            <consortium name="The Broad Institute Genomics Platform"/>
            <consortium name="The Broad Institute Genome Sequencing Center for Infectious Disease"/>
            <person name="Wu L."/>
            <person name="Ma J."/>
        </authorList>
    </citation>
    <scope>NUCLEOTIDE SEQUENCE [LARGE SCALE GENOMIC DNA]</scope>
    <source>
        <strain evidence="4">JCM 14370</strain>
    </source>
</reference>
<comment type="caution">
    <text evidence="3">The sequence shown here is derived from an EMBL/GenBank/DDBJ whole genome shotgun (WGS) entry which is preliminary data.</text>
</comment>
<gene>
    <name evidence="1" type="primary">trhO</name>
    <name evidence="3" type="ORF">GCM10008938_10440</name>
</gene>
<sequence length="273" mass="30631">MGQCKTDWYNVLVLEVLEVLDLYHDSFYRFVQVEDPQQLASELQDLCVQSQLLGSILVASEGINGMLAGTQGNLDAFWNTLHADPRFAGLQAKRSPSSEMPFKRLKIKVKPELVPLGIEGVDASSKTGVQVPPDQWLNLIQQQDVVLLDNRNDFEARIGTFEGAINPGVKKFRDFAKYVLDHQKEWEGKRIAMFCTGGIRCEKASAWMLDLGMEVYQLEGGIMNYFLTGPEQHDGWTGECFVFDHRVTLDGGLEESDLSFQDVNTQFGDGVKS</sequence>
<dbReference type="SMART" id="SM00450">
    <property type="entry name" value="RHOD"/>
    <property type="match status" value="1"/>
</dbReference>
<keyword evidence="1" id="KW-0560">Oxidoreductase</keyword>